<accession>A0A0F0LYB2</accession>
<gene>
    <name evidence="2" type="ORF">RS86_00081</name>
</gene>
<feature type="signal peptide" evidence="1">
    <location>
        <begin position="1"/>
        <end position="19"/>
    </location>
</feature>
<keyword evidence="1" id="KW-0732">Signal</keyword>
<name>A0A0F0LYB2_9MICO</name>
<dbReference type="AlphaFoldDB" id="A0A0F0LYB2"/>
<keyword evidence="3" id="KW-1185">Reference proteome</keyword>
<reference evidence="2 3" key="1">
    <citation type="submission" date="2015-02" db="EMBL/GenBank/DDBJ databases">
        <title>Draft genome sequences of ten Microbacterium spp. with emphasis on heavy metal contaminated environments.</title>
        <authorList>
            <person name="Corretto E."/>
        </authorList>
    </citation>
    <scope>NUCLEOTIDE SEQUENCE [LARGE SCALE GENOMIC DNA]</scope>
    <source>
        <strain evidence="2 3">ARN176</strain>
    </source>
</reference>
<protein>
    <recommendedName>
        <fullName evidence="4">Hemagglutinin</fullName>
    </recommendedName>
</protein>
<sequence>MLAIAAVFVSVLVPSVADAASASAARTSVVASTTAGAATTAIRPATLDGWNAGNIISDAVFTDKSTMSAQQIQDFFNAKVPSCQSGYTCLKDFRVTSQNRPADAYCSGYSGTANESAASIIYRVSQSCNINPRVLIVMLQKEQGLVTHTWPSGWRYDSALGQGCPDDAPCDPSYVGFFQQIYGAARQMQIYMEGRWFTWYQPGNTWNVLYNPNQGCGSGPVYIANKATAALYYYTPYQPNAAALRAGYGEGDSCSAYGNRNFYNYFTDWFGSTQSNPAADNPFGNVEMVQARPGEVAVSGWAIDPNTSSPISVHVYVGGVGTAIAADQTRWDVAGAYPGKGEKHGFSARVPAQGPDATEVCIYAINSGPGTNVLLGCQKIVPMTGSPVGAITSIKAAGDGFDVTGWAIDPDTTGPATVHVYIAGVGRPFTANASSTSIPAGYQQYGANHGFVAHVPSQPGTQSICVYGINIGPGANSELGCQQATKPGGIEEKGRAPIGNFETLVSGRGVVTAKGWAIDPDTAAPIQVHLYQGGVGRPFTADKVRADVGAANPGYGDKHGFEEQLTTSDTTTTVCAYGINAGPGGNTFFGCKTVDVDQSIPDQGRAPVGAIDAVDVTGTSARVTGWAVDPDTRSPINVHIYVGAVGQAFMADKANNGSLSAFPSYGSNHGFDQTVTIPSGTSTICVYGINTGAGGHSLLGCKQATASVTPPVVDRGRAPFGNYEALIGGAGSATVAGWAIDPDTTDPIAIHIYVDGVGTQYAADVARPDVAAAYPGTGSNHGFYQTVPMSPGTHGVCVYGINNGAGGHTLLGCRTVTVTG</sequence>
<feature type="chain" id="PRO_5002445505" description="Hemagglutinin" evidence="1">
    <location>
        <begin position="20"/>
        <end position="820"/>
    </location>
</feature>
<organism evidence="2 3">
    <name type="scientific">Microbacterium azadirachtae</name>
    <dbReference type="NCBI Taxonomy" id="582680"/>
    <lineage>
        <taxon>Bacteria</taxon>
        <taxon>Bacillati</taxon>
        <taxon>Actinomycetota</taxon>
        <taxon>Actinomycetes</taxon>
        <taxon>Micrococcales</taxon>
        <taxon>Microbacteriaceae</taxon>
        <taxon>Microbacterium</taxon>
    </lineage>
</organism>
<dbReference type="PATRIC" id="fig|582680.6.peg.83"/>
<dbReference type="Proteomes" id="UP000033740">
    <property type="component" value="Unassembled WGS sequence"/>
</dbReference>
<comment type="caution">
    <text evidence="2">The sequence shown here is derived from an EMBL/GenBank/DDBJ whole genome shotgun (WGS) entry which is preliminary data.</text>
</comment>
<evidence type="ECO:0000313" key="3">
    <source>
        <dbReference type="Proteomes" id="UP000033740"/>
    </source>
</evidence>
<evidence type="ECO:0000256" key="1">
    <source>
        <dbReference type="SAM" id="SignalP"/>
    </source>
</evidence>
<dbReference type="EMBL" id="JYIX01000012">
    <property type="protein sequence ID" value="KJL37250.1"/>
    <property type="molecule type" value="Genomic_DNA"/>
</dbReference>
<evidence type="ECO:0000313" key="2">
    <source>
        <dbReference type="EMBL" id="KJL37250.1"/>
    </source>
</evidence>
<dbReference type="STRING" id="582680.RS86_00081"/>
<evidence type="ECO:0008006" key="4">
    <source>
        <dbReference type="Google" id="ProtNLM"/>
    </source>
</evidence>
<proteinExistence type="predicted"/>